<dbReference type="Proteomes" id="UP000070720">
    <property type="component" value="Chromosome 4"/>
</dbReference>
<reference evidence="8 9" key="1">
    <citation type="journal article" date="2007" name="Science">
        <title>The Fusarium graminearum genome reveals a link between localized polymorphism and pathogen specialization.</title>
        <authorList>
            <person name="Cuomo C.A."/>
            <person name="Gueldener U."/>
            <person name="Xu J.-R."/>
            <person name="Trail F."/>
            <person name="Turgeon B.G."/>
            <person name="Di Pietro A."/>
            <person name="Walton J.D."/>
            <person name="Ma L.-J."/>
            <person name="Baker S.E."/>
            <person name="Rep M."/>
            <person name="Adam G."/>
            <person name="Antoniw J."/>
            <person name="Baldwin T."/>
            <person name="Calvo S.E."/>
            <person name="Chang Y.-L."/>
            <person name="DeCaprio D."/>
            <person name="Gale L.R."/>
            <person name="Gnerre S."/>
            <person name="Goswami R.S."/>
            <person name="Hammond-Kosack K."/>
            <person name="Harris L.J."/>
            <person name="Hilburn K."/>
            <person name="Kennell J.C."/>
            <person name="Kroken S."/>
            <person name="Magnuson J.K."/>
            <person name="Mannhaupt G."/>
            <person name="Mauceli E.W."/>
            <person name="Mewes H.-W."/>
            <person name="Mitterbauer R."/>
            <person name="Muehlbauer G."/>
            <person name="Muensterkoetter M."/>
            <person name="Nelson D."/>
            <person name="O'Donnell K."/>
            <person name="Ouellet T."/>
            <person name="Qi W."/>
            <person name="Quesneville H."/>
            <person name="Roncero M.I.G."/>
            <person name="Seong K.-Y."/>
            <person name="Tetko I.V."/>
            <person name="Urban M."/>
            <person name="Waalwijk C."/>
            <person name="Ward T.J."/>
            <person name="Yao J."/>
            <person name="Birren B.W."/>
            <person name="Kistler H.C."/>
        </authorList>
    </citation>
    <scope>NUCLEOTIDE SEQUENCE [LARGE SCALE GENOMIC DNA]</scope>
    <source>
        <strain evidence="9">ATCC MYA-4620 / CBS 123657 / FGSC 9075 / NRRL 31084 / PH-1</strain>
        <strain evidence="8">PH-1 / ATCC MYA-4620 / FGSC 9075 / NRRL 31084</strain>
    </source>
</reference>
<feature type="domain" description="Flavin reductase like" evidence="6">
    <location>
        <begin position="168"/>
        <end position="327"/>
    </location>
</feature>
<keyword evidence="9" id="KW-1185">Reference proteome</keyword>
<dbReference type="EMBL" id="HG970335">
    <property type="protein sequence ID" value="CEF85755.1"/>
    <property type="molecule type" value="Genomic_DNA"/>
</dbReference>
<evidence type="ECO:0000313" key="9">
    <source>
        <dbReference type="Proteomes" id="UP000070720"/>
    </source>
</evidence>
<dbReference type="Pfam" id="PF01613">
    <property type="entry name" value="Flavin_Reduct"/>
    <property type="match status" value="1"/>
</dbReference>
<dbReference type="AlphaFoldDB" id="A0A098DV83"/>
<dbReference type="PANTHER" id="PTHR33798:SF5">
    <property type="entry name" value="FLAVIN REDUCTASE LIKE DOMAIN-CONTAINING PROTEIN"/>
    <property type="match status" value="1"/>
</dbReference>
<dbReference type="Gene3D" id="2.30.110.10">
    <property type="entry name" value="Electron Transport, Fmn-binding Protein, Chain A"/>
    <property type="match status" value="1"/>
</dbReference>
<keyword evidence="3" id="KW-0288">FMN</keyword>
<accession>A0A0E0SH42</accession>
<accession>A0A098DV83</accession>
<dbReference type="SMART" id="SM00903">
    <property type="entry name" value="Flavin_Reduct"/>
    <property type="match status" value="1"/>
</dbReference>
<dbReference type="EnsemblFungi" id="CEF85755">
    <property type="protein sequence ID" value="CEF85755"/>
    <property type="gene ID" value="FGRRES_09348_M"/>
</dbReference>
<sequence>MYRQGRSKLKVGVLFRLEEGTSRLRPFLFEVFINSRFTLSASMMTRAACAAVRYPSKFRLSLSTKEYNQIRNMSLSAIRQTSSAAAAIAKPAFSAVQPVTNFAEKIANRPDFDNSNKPIQVTKSPDPSWSYGDGVRTGETPAINKVHKEIDPYSSDRSVSQNYRLLISGIAPRPVGFISTISKDGKTKNLAPFSYFQMVDHDPPMFMVSFSSRHGRIKDTYQNMKDTKECVINTVSENMIEAVNASSIDAPYGISEWDITGLTEGETTTVKAPRVKESVLSIEGKVVDMKEFEGHKPGMSGSAIFLVEATRLWVHEDAANEDFSHIELDKLRPIAQLGGMSYGRVTSTFELPRTRWVDEQPKSELLTKLESRRSNE</sequence>
<dbReference type="GO" id="GO:0010181">
    <property type="term" value="F:FMN binding"/>
    <property type="evidence" value="ECO:0007669"/>
    <property type="project" value="InterPro"/>
</dbReference>
<dbReference type="VEuPathDB" id="FungiDB:FGRAMPH1_01G27297"/>
<evidence type="ECO:0000256" key="1">
    <source>
        <dbReference type="ARBA" id="ARBA00001917"/>
    </source>
</evidence>
<evidence type="ECO:0000313" key="7">
    <source>
        <dbReference type="EMBL" id="CEF85755.1"/>
    </source>
</evidence>
<evidence type="ECO:0000256" key="5">
    <source>
        <dbReference type="SAM" id="MobiDB-lite"/>
    </source>
</evidence>
<reference evidence="8" key="4">
    <citation type="submission" date="2017-01" db="UniProtKB">
        <authorList>
            <consortium name="EnsemblFungi"/>
        </authorList>
    </citation>
    <scope>IDENTIFICATION</scope>
    <source>
        <strain evidence="8">PH-1 / ATCC MYA-4620 / FGSC 9075 / NRRL 31084</strain>
    </source>
</reference>
<protein>
    <submittedName>
        <fullName evidence="7">Chromosome 4, complete genome</fullName>
    </submittedName>
</protein>
<feature type="region of interest" description="Disordered" evidence="5">
    <location>
        <begin position="113"/>
        <end position="136"/>
    </location>
</feature>
<evidence type="ECO:0000256" key="2">
    <source>
        <dbReference type="ARBA" id="ARBA00022630"/>
    </source>
</evidence>
<dbReference type="InterPro" id="IPR012349">
    <property type="entry name" value="Split_barrel_FMN-bd"/>
</dbReference>
<evidence type="ECO:0000259" key="6">
    <source>
        <dbReference type="SMART" id="SM00903"/>
    </source>
</evidence>
<keyword evidence="2" id="KW-0285">Flavoprotein</keyword>
<comment type="similarity">
    <text evidence="4">Belongs to the flavoredoxin family.</text>
</comment>
<evidence type="ECO:0000256" key="4">
    <source>
        <dbReference type="ARBA" id="ARBA00038054"/>
    </source>
</evidence>
<dbReference type="InParanoid" id="A0A098DV83"/>
<comment type="cofactor">
    <cofactor evidence="1">
        <name>FMN</name>
        <dbReference type="ChEBI" id="CHEBI:58210"/>
    </cofactor>
</comment>
<evidence type="ECO:0000313" key="8">
    <source>
        <dbReference type="EnsemblFungi" id="CEF85755"/>
    </source>
</evidence>
<reference evidence="8 9" key="2">
    <citation type="journal article" date="2010" name="Nature">
        <title>Comparative genomics reveals mobile pathogenicity chromosomes in Fusarium.</title>
        <authorList>
            <person name="Ma L.J."/>
            <person name="van der Does H.C."/>
            <person name="Borkovich K.A."/>
            <person name="Coleman J.J."/>
            <person name="Daboussi M.J."/>
            <person name="Di Pietro A."/>
            <person name="Dufresne M."/>
            <person name="Freitag M."/>
            <person name="Grabherr M."/>
            <person name="Henrissat B."/>
            <person name="Houterman P.M."/>
            <person name="Kang S."/>
            <person name="Shim W.B."/>
            <person name="Woloshuk C."/>
            <person name="Xie X."/>
            <person name="Xu J.R."/>
            <person name="Antoniw J."/>
            <person name="Baker S.E."/>
            <person name="Bluhm B.H."/>
            <person name="Breakspear A."/>
            <person name="Brown D.W."/>
            <person name="Butchko R.A."/>
            <person name="Chapman S."/>
            <person name="Coulson R."/>
            <person name="Coutinho P.M."/>
            <person name="Danchin E.G."/>
            <person name="Diener A."/>
            <person name="Gale L.R."/>
            <person name="Gardiner D.M."/>
            <person name="Goff S."/>
            <person name="Hammond-Kosack K.E."/>
            <person name="Hilburn K."/>
            <person name="Hua-Van A."/>
            <person name="Jonkers W."/>
            <person name="Kazan K."/>
            <person name="Kodira C.D."/>
            <person name="Koehrsen M."/>
            <person name="Kumar L."/>
            <person name="Lee Y.H."/>
            <person name="Li L."/>
            <person name="Manners J.M."/>
            <person name="Miranda-Saavedra D."/>
            <person name="Mukherjee M."/>
            <person name="Park G."/>
            <person name="Park J."/>
            <person name="Park S.Y."/>
            <person name="Proctor R.H."/>
            <person name="Regev A."/>
            <person name="Ruiz-Roldan M.C."/>
            <person name="Sain D."/>
            <person name="Sakthikumar S."/>
            <person name="Sykes S."/>
            <person name="Schwartz D.C."/>
            <person name="Turgeon B.G."/>
            <person name="Wapinski I."/>
            <person name="Yoder O."/>
            <person name="Young S."/>
            <person name="Zeng Q."/>
            <person name="Zhou S."/>
            <person name="Galagan J."/>
            <person name="Cuomo C.A."/>
            <person name="Kistler H.C."/>
            <person name="Rep M."/>
        </authorList>
    </citation>
    <scope>GENOME REANNOTATION</scope>
    <source>
        <strain evidence="9">ATCC MYA-4620 / CBS 123657 / FGSC 9075 / NRRL 31084 / PH-1</strain>
        <strain evidence="8">PH-1 / ATCC MYA-4620 / FGSC 9075 / NRRL 31084</strain>
    </source>
</reference>
<dbReference type="eggNOG" id="ENOG502QT1K">
    <property type="taxonomic scope" value="Eukaryota"/>
</dbReference>
<name>A0A098DV83_GIBZE</name>
<organism evidence="7 9">
    <name type="scientific">Gibberella zeae (strain ATCC MYA-4620 / CBS 123657 / FGSC 9075 / NRRL 31084 / PH-1)</name>
    <name type="common">Wheat head blight fungus</name>
    <name type="synonym">Fusarium graminearum</name>
    <dbReference type="NCBI Taxonomy" id="229533"/>
    <lineage>
        <taxon>Eukaryota</taxon>
        <taxon>Fungi</taxon>
        <taxon>Dikarya</taxon>
        <taxon>Ascomycota</taxon>
        <taxon>Pezizomycotina</taxon>
        <taxon>Sordariomycetes</taxon>
        <taxon>Hypocreomycetidae</taxon>
        <taxon>Hypocreales</taxon>
        <taxon>Nectriaceae</taxon>
        <taxon>Fusarium</taxon>
    </lineage>
</organism>
<dbReference type="InterPro" id="IPR002563">
    <property type="entry name" value="Flavin_Rdtase-like_dom"/>
</dbReference>
<gene>
    <name evidence="8" type="primary">FG09348.1</name>
    <name evidence="7" type="ORF">FGRAMPH1_01T27297</name>
</gene>
<dbReference type="PANTHER" id="PTHR33798">
    <property type="entry name" value="FLAVOPROTEIN OXYGENASE"/>
    <property type="match status" value="1"/>
</dbReference>
<evidence type="ECO:0000256" key="3">
    <source>
        <dbReference type="ARBA" id="ARBA00022643"/>
    </source>
</evidence>
<proteinExistence type="inferred from homology"/>
<reference evidence="7 9" key="3">
    <citation type="journal article" date="2015" name="BMC Genomics">
        <title>The completed genome sequence of the pathogenic ascomycete fungus Fusarium graminearum.</title>
        <authorList>
            <person name="King R."/>
            <person name="Urban M."/>
            <person name="Hammond-Kosack M.C."/>
            <person name="Hassani-Pak K."/>
            <person name="Hammond-Kosack K.E."/>
        </authorList>
    </citation>
    <scope>NUCLEOTIDE SEQUENCE [LARGE SCALE GENOMIC DNA]</scope>
    <source>
        <strain evidence="9">ATCC MYA-4620 / CBS 123657 / FGSC 9075 / NRRL 31084 / PH-1</strain>
        <strain evidence="7">PH-1</strain>
    </source>
</reference>
<feature type="compositionally biased region" description="Polar residues" evidence="5">
    <location>
        <begin position="115"/>
        <end position="127"/>
    </location>
</feature>
<dbReference type="SUPFAM" id="SSF50475">
    <property type="entry name" value="FMN-binding split barrel"/>
    <property type="match status" value="1"/>
</dbReference>